<dbReference type="Pfam" id="PF09865">
    <property type="entry name" value="DUF2092"/>
    <property type="match status" value="1"/>
</dbReference>
<evidence type="ECO:0000313" key="3">
    <source>
        <dbReference type="EMBL" id="GEO13784.1"/>
    </source>
</evidence>
<dbReference type="EMBL" id="BJYU01000016">
    <property type="protein sequence ID" value="GEO13784.1"/>
    <property type="molecule type" value="Genomic_DNA"/>
</dbReference>
<organism evidence="3 4">
    <name type="scientific">Microvirga aerophila</name>
    <dbReference type="NCBI Taxonomy" id="670291"/>
    <lineage>
        <taxon>Bacteria</taxon>
        <taxon>Pseudomonadati</taxon>
        <taxon>Pseudomonadota</taxon>
        <taxon>Alphaproteobacteria</taxon>
        <taxon>Hyphomicrobiales</taxon>
        <taxon>Methylobacteriaceae</taxon>
        <taxon>Microvirga</taxon>
    </lineage>
</organism>
<dbReference type="InterPro" id="IPR029046">
    <property type="entry name" value="LolA/LolB/LppX"/>
</dbReference>
<sequence length="268" mass="28541">MRRGTCSPSGAALRKSGLGLLAAIAITGAPAAWATEGEAHTILKAMADYVGRQENLSLKYDADVEVVTPAVEKIQFSASGDIALSRPNRFRVSRTGGYADVELISDGSNVTIFDRGGNRFAKVPAASSFDEVVDRLRTEAPLELPGADLLLSKPYEELTAGVVEAKHIGRGVVEGVECEHLAFRNLDTDWQIWVEVGERPVPRKYVITSKAVGAAPQYTLRLRDWKTGVSPASDAFAFKPPEGANGVAITLLQDIDDIPAGVIPGGAK</sequence>
<reference evidence="3 4" key="1">
    <citation type="submission" date="2019-07" db="EMBL/GenBank/DDBJ databases">
        <title>Whole genome shotgun sequence of Microvirga aerophila NBRC 106136.</title>
        <authorList>
            <person name="Hosoyama A."/>
            <person name="Uohara A."/>
            <person name="Ohji S."/>
            <person name="Ichikawa N."/>
        </authorList>
    </citation>
    <scope>NUCLEOTIDE SEQUENCE [LARGE SCALE GENOMIC DNA]</scope>
    <source>
        <strain evidence="3 4">NBRC 106136</strain>
    </source>
</reference>
<evidence type="ECO:0000256" key="2">
    <source>
        <dbReference type="SAM" id="SignalP"/>
    </source>
</evidence>
<dbReference type="SUPFAM" id="SSF89392">
    <property type="entry name" value="Prokaryotic lipoproteins and lipoprotein localization factors"/>
    <property type="match status" value="1"/>
</dbReference>
<accession>A0A512BPD3</accession>
<name>A0A512BPD3_9HYPH</name>
<gene>
    <name evidence="3" type="ORF">MAE02_14800</name>
</gene>
<evidence type="ECO:0000256" key="1">
    <source>
        <dbReference type="ARBA" id="ARBA00022729"/>
    </source>
</evidence>
<dbReference type="RefSeq" id="WP_114184009.1">
    <property type="nucleotide sequence ID" value="NZ_BJYU01000016.1"/>
</dbReference>
<dbReference type="PIRSF" id="PIRSF012443">
    <property type="entry name" value="UCP012443"/>
    <property type="match status" value="1"/>
</dbReference>
<feature type="signal peptide" evidence="2">
    <location>
        <begin position="1"/>
        <end position="34"/>
    </location>
</feature>
<keyword evidence="4" id="KW-1185">Reference proteome</keyword>
<evidence type="ECO:0000313" key="4">
    <source>
        <dbReference type="Proteomes" id="UP000321085"/>
    </source>
</evidence>
<keyword evidence="1 2" id="KW-0732">Signal</keyword>
<evidence type="ECO:0008006" key="5">
    <source>
        <dbReference type="Google" id="ProtNLM"/>
    </source>
</evidence>
<feature type="chain" id="PRO_5022094828" description="DUF2092 domain-containing protein" evidence="2">
    <location>
        <begin position="35"/>
        <end position="268"/>
    </location>
</feature>
<protein>
    <recommendedName>
        <fullName evidence="5">DUF2092 domain-containing protein</fullName>
    </recommendedName>
</protein>
<dbReference type="Gene3D" id="2.50.20.10">
    <property type="entry name" value="Lipoprotein localisation LolA/LolB/LppX"/>
    <property type="match status" value="1"/>
</dbReference>
<dbReference type="Proteomes" id="UP000321085">
    <property type="component" value="Unassembled WGS sequence"/>
</dbReference>
<dbReference type="AlphaFoldDB" id="A0A512BPD3"/>
<dbReference type="InterPro" id="IPR019207">
    <property type="entry name" value="DUF2092"/>
</dbReference>
<dbReference type="OrthoDB" id="116979at2"/>
<comment type="caution">
    <text evidence="3">The sequence shown here is derived from an EMBL/GenBank/DDBJ whole genome shotgun (WGS) entry which is preliminary data.</text>
</comment>
<proteinExistence type="predicted"/>